<feature type="domain" description="Ig-like" evidence="2">
    <location>
        <begin position="135"/>
        <end position="224"/>
    </location>
</feature>
<dbReference type="AlphaFoldDB" id="A0A3B3Q7P5"/>
<keyword evidence="1" id="KW-0677">Repeat</keyword>
<dbReference type="InterPro" id="IPR003599">
    <property type="entry name" value="Ig_sub"/>
</dbReference>
<evidence type="ECO:0000259" key="2">
    <source>
        <dbReference type="PROSITE" id="PS50835"/>
    </source>
</evidence>
<proteinExistence type="predicted"/>
<dbReference type="Pfam" id="PF07679">
    <property type="entry name" value="I-set"/>
    <property type="match status" value="6"/>
</dbReference>
<evidence type="ECO:0000256" key="1">
    <source>
        <dbReference type="ARBA" id="ARBA00022737"/>
    </source>
</evidence>
<dbReference type="Ensembl" id="ENSPKIT00000026621.1">
    <property type="protein sequence ID" value="ENSPKIP00000002672.1"/>
    <property type="gene ID" value="ENSPKIG00000020472.1"/>
</dbReference>
<dbReference type="InterPro" id="IPR007110">
    <property type="entry name" value="Ig-like_dom"/>
</dbReference>
<dbReference type="GO" id="GO:0031430">
    <property type="term" value="C:M band"/>
    <property type="evidence" value="ECO:0007669"/>
    <property type="project" value="TreeGrafter"/>
</dbReference>
<accession>A0A3B3Q7P5</accession>
<feature type="domain" description="Ig-like" evidence="2">
    <location>
        <begin position="510"/>
        <end position="598"/>
    </location>
</feature>
<organism evidence="3 4">
    <name type="scientific">Paramormyrops kingsleyae</name>
    <dbReference type="NCBI Taxonomy" id="1676925"/>
    <lineage>
        <taxon>Eukaryota</taxon>
        <taxon>Metazoa</taxon>
        <taxon>Chordata</taxon>
        <taxon>Craniata</taxon>
        <taxon>Vertebrata</taxon>
        <taxon>Euteleostomi</taxon>
        <taxon>Actinopterygii</taxon>
        <taxon>Neopterygii</taxon>
        <taxon>Teleostei</taxon>
        <taxon>Osteoglossocephala</taxon>
        <taxon>Osteoglossomorpha</taxon>
        <taxon>Osteoglossiformes</taxon>
        <taxon>Mormyridae</taxon>
        <taxon>Paramormyrops</taxon>
    </lineage>
</organism>
<protein>
    <recommendedName>
        <fullName evidence="2">Ig-like domain-containing protein</fullName>
    </recommendedName>
</protein>
<dbReference type="SMART" id="SM00408">
    <property type="entry name" value="IGc2"/>
    <property type="match status" value="6"/>
</dbReference>
<dbReference type="InterPro" id="IPR013783">
    <property type="entry name" value="Ig-like_fold"/>
</dbReference>
<sequence>MFTGGSCFIKKESTSSFIELHSVKPTDSDNYTCLVANDAGKVTCTGVLFVKGAKSISVTAGDPATLECSFSGTKTLKARWLKDGRELKSGQKYKVHSTDKHSALKILSADKSDGGEYTFEISNDVGSSTYHIIKPSFTRKLKAVDSIKGSFAHLECLVSGSLPIIVSWYKDNREIETDDKHKCTFFENTAFLEISRLDSSDTGSYTCIANNQAGSDQCSACMLNEYFLNNLIIKKPESMDVLPGTKVQFSVLFSGTTPLTIKWFKDNKEILSSSHCSVQKDNCSSLLELFFAKTSDSGDYFCEISNDIGSEVCKASLFVKEPPKFTRKPESTAVIKLGETKKFDCQVVGTPEIYITWFRDGNEISPNEKFKMSFDNSLVILEIFNADIKDSGVYFCEARNEAGSESCSMELKVKEPPAFIKELTPLEFVIGYDVSLTCQVTGTSPFEVTWKKDAKEIISNKRHIVSQCNDFVILEIFKCEALDVGEYQCTVANEVGRCSCTTVLSMKEPPSFVKKIENIAIVLGKIAEFHCVVAGSPPLTVQWQKDEDWIIEDANIERKFEGNVASLRIAVSEASYSGRYTCQVSNEAGQEKSFATLVVQGLCFYLL</sequence>
<feature type="domain" description="Ig-like" evidence="2">
    <location>
        <begin position="230"/>
        <end position="318"/>
    </location>
</feature>
<dbReference type="InterPro" id="IPR036179">
    <property type="entry name" value="Ig-like_dom_sf"/>
</dbReference>
<dbReference type="PANTHER" id="PTHR13817">
    <property type="entry name" value="TITIN"/>
    <property type="match status" value="1"/>
</dbReference>
<feature type="domain" description="Ig-like" evidence="2">
    <location>
        <begin position="417"/>
        <end position="505"/>
    </location>
</feature>
<dbReference type="InterPro" id="IPR013106">
    <property type="entry name" value="Ig_V-set"/>
</dbReference>
<dbReference type="InterPro" id="IPR013098">
    <property type="entry name" value="Ig_I-set"/>
</dbReference>
<dbReference type="FunFam" id="2.60.40.10:FF:000022">
    <property type="entry name" value="Cardiac titin"/>
    <property type="match status" value="6"/>
</dbReference>
<reference evidence="3" key="2">
    <citation type="submission" date="2025-09" db="UniProtKB">
        <authorList>
            <consortium name="Ensembl"/>
        </authorList>
    </citation>
    <scope>IDENTIFICATION</scope>
</reference>
<dbReference type="Proteomes" id="UP000261540">
    <property type="component" value="Unplaced"/>
</dbReference>
<dbReference type="GO" id="GO:0045214">
    <property type="term" value="P:sarcomere organization"/>
    <property type="evidence" value="ECO:0007669"/>
    <property type="project" value="TreeGrafter"/>
</dbReference>
<dbReference type="PROSITE" id="PS50835">
    <property type="entry name" value="IG_LIKE"/>
    <property type="match status" value="6"/>
</dbReference>
<evidence type="ECO:0000313" key="3">
    <source>
        <dbReference type="Ensembl" id="ENSPKIP00000002672.1"/>
    </source>
</evidence>
<reference evidence="3" key="1">
    <citation type="submission" date="2025-08" db="UniProtKB">
        <authorList>
            <consortium name="Ensembl"/>
        </authorList>
    </citation>
    <scope>IDENTIFICATION</scope>
</reference>
<feature type="domain" description="Ig-like" evidence="2">
    <location>
        <begin position="323"/>
        <end position="412"/>
    </location>
</feature>
<dbReference type="InterPro" id="IPR003598">
    <property type="entry name" value="Ig_sub2"/>
</dbReference>
<dbReference type="GeneTree" id="ENSGT01110000267173"/>
<feature type="domain" description="Ig-like" evidence="2">
    <location>
        <begin position="45"/>
        <end position="123"/>
    </location>
</feature>
<dbReference type="SMART" id="SM00406">
    <property type="entry name" value="IGv"/>
    <property type="match status" value="2"/>
</dbReference>
<dbReference type="SMART" id="SM00409">
    <property type="entry name" value="IG"/>
    <property type="match status" value="6"/>
</dbReference>
<dbReference type="STRING" id="1676925.ENSPKIP00000002672"/>
<name>A0A3B3Q7P5_9TELE</name>
<dbReference type="InterPro" id="IPR050964">
    <property type="entry name" value="Striated_Muscle_Regulatory"/>
</dbReference>
<dbReference type="CDD" id="cd00096">
    <property type="entry name" value="Ig"/>
    <property type="match status" value="1"/>
</dbReference>
<evidence type="ECO:0000313" key="4">
    <source>
        <dbReference type="Proteomes" id="UP000261540"/>
    </source>
</evidence>
<dbReference type="PANTHER" id="PTHR13817:SF151">
    <property type="entry name" value="TITIN"/>
    <property type="match status" value="1"/>
</dbReference>
<keyword evidence="4" id="KW-1185">Reference proteome</keyword>
<dbReference type="SUPFAM" id="SSF48726">
    <property type="entry name" value="Immunoglobulin"/>
    <property type="match status" value="7"/>
</dbReference>
<dbReference type="Gene3D" id="2.60.40.10">
    <property type="entry name" value="Immunoglobulins"/>
    <property type="match status" value="7"/>
</dbReference>